<dbReference type="Proteomes" id="UP000308760">
    <property type="component" value="Unassembled WGS sequence"/>
</dbReference>
<keyword evidence="2" id="KW-1185">Reference proteome</keyword>
<dbReference type="RefSeq" id="WP_136536232.1">
    <property type="nucleotide sequence ID" value="NZ_STGY01000067.1"/>
</dbReference>
<evidence type="ECO:0000313" key="1">
    <source>
        <dbReference type="EMBL" id="THV38647.1"/>
    </source>
</evidence>
<name>A0A4S8Q363_9ACTN</name>
<sequence>MASRINLAALPALRGEPQFVSRKQSPTRLVTAAAPSAAHAAGRGIDQDAIDTATADRAMAGWLADRVGYGR</sequence>
<dbReference type="AlphaFoldDB" id="A0A4S8Q363"/>
<protein>
    <submittedName>
        <fullName evidence="1">Uncharacterized protein</fullName>
    </submittedName>
</protein>
<proteinExistence type="predicted"/>
<dbReference type="EMBL" id="STGY01000067">
    <property type="protein sequence ID" value="THV38647.1"/>
    <property type="molecule type" value="Genomic_DNA"/>
</dbReference>
<organism evidence="1 2">
    <name type="scientific">Glycomyces buryatensis</name>
    <dbReference type="NCBI Taxonomy" id="2570927"/>
    <lineage>
        <taxon>Bacteria</taxon>
        <taxon>Bacillati</taxon>
        <taxon>Actinomycetota</taxon>
        <taxon>Actinomycetes</taxon>
        <taxon>Glycomycetales</taxon>
        <taxon>Glycomycetaceae</taxon>
        <taxon>Glycomyces</taxon>
    </lineage>
</organism>
<comment type="caution">
    <text evidence="1">The sequence shown here is derived from an EMBL/GenBank/DDBJ whole genome shotgun (WGS) entry which is preliminary data.</text>
</comment>
<gene>
    <name evidence="1" type="ORF">FAB82_19655</name>
</gene>
<evidence type="ECO:0000313" key="2">
    <source>
        <dbReference type="Proteomes" id="UP000308760"/>
    </source>
</evidence>
<reference evidence="2" key="1">
    <citation type="submission" date="2019-04" db="EMBL/GenBank/DDBJ databases">
        <title>Nocardioides xinjiangensis sp. nov.</title>
        <authorList>
            <person name="Liu S."/>
        </authorList>
    </citation>
    <scope>NUCLEOTIDE SEQUENCE [LARGE SCALE GENOMIC DNA]</scope>
    <source>
        <strain evidence="2">18</strain>
    </source>
</reference>
<reference evidence="1 2" key="2">
    <citation type="submission" date="2019-05" db="EMBL/GenBank/DDBJ databases">
        <title>Glycomyces buryatensis sp. nov.</title>
        <authorList>
            <person name="Nikitina E."/>
        </authorList>
    </citation>
    <scope>NUCLEOTIDE SEQUENCE [LARGE SCALE GENOMIC DNA]</scope>
    <source>
        <strain evidence="1 2">18</strain>
    </source>
</reference>
<accession>A0A4S8Q363</accession>